<keyword evidence="1" id="KW-0812">Transmembrane</keyword>
<dbReference type="AlphaFoldDB" id="A0A974S3S7"/>
<name>A0A974S3S7_9SPHN</name>
<proteinExistence type="predicted"/>
<reference evidence="3" key="1">
    <citation type="submission" date="2020-09" db="EMBL/GenBank/DDBJ databases">
        <title>Sphingomonas sp., a new species isolated from pork steak.</title>
        <authorList>
            <person name="Heidler von Heilborn D."/>
        </authorList>
    </citation>
    <scope>NUCLEOTIDE SEQUENCE [LARGE SCALE GENOMIC DNA]</scope>
</reference>
<keyword evidence="3" id="KW-1185">Reference proteome</keyword>
<dbReference type="RefSeq" id="WP_202092714.1">
    <property type="nucleotide sequence ID" value="NZ_CP061035.1"/>
</dbReference>
<dbReference type="EMBL" id="CP061035">
    <property type="protein sequence ID" value="QQV76842.1"/>
    <property type="molecule type" value="Genomic_DNA"/>
</dbReference>
<feature type="transmembrane region" description="Helical" evidence="1">
    <location>
        <begin position="50"/>
        <end position="69"/>
    </location>
</feature>
<protein>
    <recommendedName>
        <fullName evidence="4">DUF4175 domain-containing protein</fullName>
    </recommendedName>
</protein>
<keyword evidence="1" id="KW-0472">Membrane</keyword>
<gene>
    <name evidence="2" type="ORF">H5J25_15815</name>
</gene>
<evidence type="ECO:0000256" key="1">
    <source>
        <dbReference type="SAM" id="Phobius"/>
    </source>
</evidence>
<organism evidence="2 3">
    <name type="scientific">Sphingomonas aliaeris</name>
    <dbReference type="NCBI Taxonomy" id="2759526"/>
    <lineage>
        <taxon>Bacteria</taxon>
        <taxon>Pseudomonadati</taxon>
        <taxon>Pseudomonadota</taxon>
        <taxon>Alphaproteobacteria</taxon>
        <taxon>Sphingomonadales</taxon>
        <taxon>Sphingomonadaceae</taxon>
        <taxon>Sphingomonas</taxon>
    </lineage>
</organism>
<keyword evidence="1" id="KW-1133">Transmembrane helix</keyword>
<dbReference type="KEGG" id="sari:H5J25_15815"/>
<sequence length="79" mass="8810">MSSEDGIWFEQKRVGYGAGLPVAWQGWALIAAYIALIVGVSAALMPRHPVPYYTVVVVSTIVLAVIAMRHTRGGWRWRR</sequence>
<accession>A0A974S3S7</accession>
<feature type="transmembrane region" description="Helical" evidence="1">
    <location>
        <begin position="21"/>
        <end position="44"/>
    </location>
</feature>
<dbReference type="Proteomes" id="UP000595894">
    <property type="component" value="Chromosome"/>
</dbReference>
<evidence type="ECO:0000313" key="2">
    <source>
        <dbReference type="EMBL" id="QQV76842.1"/>
    </source>
</evidence>
<evidence type="ECO:0008006" key="4">
    <source>
        <dbReference type="Google" id="ProtNLM"/>
    </source>
</evidence>
<evidence type="ECO:0000313" key="3">
    <source>
        <dbReference type="Proteomes" id="UP000595894"/>
    </source>
</evidence>